<keyword evidence="3" id="KW-1185">Reference proteome</keyword>
<protein>
    <submittedName>
        <fullName evidence="2">ABC transporter substrate-binding protein</fullName>
    </submittedName>
</protein>
<sequence length="354" mass="37418">MRMRVQTHRLLLAGVLLVSLSLASCGSAAPASPSESMTLKVAQVTNAISFFPFALAVRKQYFAQQGLTLDPSPPPSMGSGSKLAAAVEANAVEVGVGGITDVFTISRVDAYIRMIGAVSNDLLLDVVVSKKLEQESHLSSSSSLEQKIHGLVGKRIGISAPGSATDALVTYLFRSQHLDAQKDVVKVNVGADSAAMLAALQTGRVDAIASGAPTGEQAELHGIGETFISPARGDVPNISGQLFVVAYLKQGVIERKPQAVRAFIRGLAQAEDFIQKHPQEAEQMLKEYLKLDDALAQATWQATKGSMAATPRVSKQSYEVANQFHVKAGLIALPLAYQDLVATDVIEKALSGAK</sequence>
<gene>
    <name evidence="2" type="ORF">EPA93_37190</name>
</gene>
<evidence type="ECO:0000313" key="3">
    <source>
        <dbReference type="Proteomes" id="UP000290365"/>
    </source>
</evidence>
<dbReference type="PANTHER" id="PTHR30024:SF42">
    <property type="entry name" value="ALIPHATIC SULFONATES-BINDING PROTEIN-RELATED"/>
    <property type="match status" value="1"/>
</dbReference>
<feature type="chain" id="PRO_5020700223" evidence="1">
    <location>
        <begin position="29"/>
        <end position="354"/>
    </location>
</feature>
<name>A0A4P6K0Y4_KTERU</name>
<dbReference type="OrthoDB" id="9815602at2"/>
<dbReference type="PANTHER" id="PTHR30024">
    <property type="entry name" value="ALIPHATIC SULFONATES-BINDING PROTEIN-RELATED"/>
    <property type="match status" value="1"/>
</dbReference>
<reference evidence="2 3" key="1">
    <citation type="submission" date="2019-01" db="EMBL/GenBank/DDBJ databases">
        <title>Ktedonosporobacter rubrisoli SCAWS-G2.</title>
        <authorList>
            <person name="Huang Y."/>
            <person name="Yan B."/>
        </authorList>
    </citation>
    <scope>NUCLEOTIDE SEQUENCE [LARGE SCALE GENOMIC DNA]</scope>
    <source>
        <strain evidence="2 3">SCAWS-G2</strain>
    </source>
</reference>
<dbReference type="Proteomes" id="UP000290365">
    <property type="component" value="Chromosome"/>
</dbReference>
<dbReference type="AlphaFoldDB" id="A0A4P6K0Y4"/>
<evidence type="ECO:0000256" key="1">
    <source>
        <dbReference type="SAM" id="SignalP"/>
    </source>
</evidence>
<dbReference type="Pfam" id="PF13379">
    <property type="entry name" value="NMT1_2"/>
    <property type="match status" value="1"/>
</dbReference>
<feature type="signal peptide" evidence="1">
    <location>
        <begin position="1"/>
        <end position="28"/>
    </location>
</feature>
<accession>A0A4P6K0Y4</accession>
<dbReference type="PROSITE" id="PS51257">
    <property type="entry name" value="PROKAR_LIPOPROTEIN"/>
    <property type="match status" value="1"/>
</dbReference>
<keyword evidence="1" id="KW-0732">Signal</keyword>
<dbReference type="Gene3D" id="3.40.190.10">
    <property type="entry name" value="Periplasmic binding protein-like II"/>
    <property type="match status" value="2"/>
</dbReference>
<organism evidence="2 3">
    <name type="scientific">Ktedonosporobacter rubrisoli</name>
    <dbReference type="NCBI Taxonomy" id="2509675"/>
    <lineage>
        <taxon>Bacteria</taxon>
        <taxon>Bacillati</taxon>
        <taxon>Chloroflexota</taxon>
        <taxon>Ktedonobacteria</taxon>
        <taxon>Ktedonobacterales</taxon>
        <taxon>Ktedonosporobacteraceae</taxon>
        <taxon>Ktedonosporobacter</taxon>
    </lineage>
</organism>
<dbReference type="KEGG" id="kbs:EPA93_37190"/>
<proteinExistence type="predicted"/>
<evidence type="ECO:0000313" key="2">
    <source>
        <dbReference type="EMBL" id="QBD81310.1"/>
    </source>
</evidence>
<dbReference type="EMBL" id="CP035758">
    <property type="protein sequence ID" value="QBD81310.1"/>
    <property type="molecule type" value="Genomic_DNA"/>
</dbReference>
<dbReference type="SUPFAM" id="SSF53850">
    <property type="entry name" value="Periplasmic binding protein-like II"/>
    <property type="match status" value="1"/>
</dbReference>